<dbReference type="KEGG" id="som:SOMG_01567"/>
<evidence type="ECO:0000256" key="1">
    <source>
        <dbReference type="ARBA" id="ARBA00004123"/>
    </source>
</evidence>
<proteinExistence type="inferred from homology"/>
<dbReference type="CDD" id="cd06147">
    <property type="entry name" value="Rrp6p_like_exo"/>
    <property type="match status" value="1"/>
</dbReference>
<dbReference type="GO" id="GO:0071044">
    <property type="term" value="P:histone mRNA catabolic process"/>
    <property type="evidence" value="ECO:0007669"/>
    <property type="project" value="TreeGrafter"/>
</dbReference>
<dbReference type="EMBL" id="CP115611">
    <property type="protein sequence ID" value="WBW71637.1"/>
    <property type="molecule type" value="Genomic_DNA"/>
</dbReference>
<dbReference type="GO" id="GO:0071035">
    <property type="term" value="P:nuclear polyadenylation-dependent rRNA catabolic process"/>
    <property type="evidence" value="ECO:0007669"/>
    <property type="project" value="TreeGrafter"/>
</dbReference>
<dbReference type="InterPro" id="IPR012588">
    <property type="entry name" value="Exosome-assoc_fac_Rrp6_N"/>
</dbReference>
<dbReference type="Pfam" id="PF00570">
    <property type="entry name" value="HRDC"/>
    <property type="match status" value="1"/>
</dbReference>
<feature type="compositionally biased region" description="Basic and acidic residues" evidence="9">
    <location>
        <begin position="776"/>
        <end position="787"/>
    </location>
</feature>
<keyword evidence="3" id="KW-0540">Nuclease</keyword>
<dbReference type="InterPro" id="IPR002121">
    <property type="entry name" value="HRDC_dom"/>
</dbReference>
<feature type="compositionally biased region" description="Basic residues" evidence="9">
    <location>
        <begin position="701"/>
        <end position="712"/>
    </location>
</feature>
<dbReference type="PROSITE" id="PS50967">
    <property type="entry name" value="HRDC"/>
    <property type="match status" value="1"/>
</dbReference>
<dbReference type="SUPFAM" id="SSF47819">
    <property type="entry name" value="HRDC-like"/>
    <property type="match status" value="1"/>
</dbReference>
<feature type="region of interest" description="Disordered" evidence="9">
    <location>
        <begin position="611"/>
        <end position="741"/>
    </location>
</feature>
<dbReference type="InterPro" id="IPR002562">
    <property type="entry name" value="3'-5'_exonuclease_dom"/>
</dbReference>
<dbReference type="Gene3D" id="1.10.150.80">
    <property type="entry name" value="HRDC domain"/>
    <property type="match status" value="1"/>
</dbReference>
<dbReference type="Pfam" id="PF08066">
    <property type="entry name" value="PMC2NT"/>
    <property type="match status" value="1"/>
</dbReference>
<dbReference type="GO" id="GO:0071038">
    <property type="term" value="P:TRAMP-dependent tRNA surveillance pathway"/>
    <property type="evidence" value="ECO:0007669"/>
    <property type="project" value="TreeGrafter"/>
</dbReference>
<dbReference type="PANTHER" id="PTHR12124:SF47">
    <property type="entry name" value="EXOSOME COMPONENT 10"/>
    <property type="match status" value="1"/>
</dbReference>
<comment type="subcellular location">
    <subcellularLocation>
        <location evidence="1">Nucleus</location>
    </subcellularLocation>
</comment>
<dbReference type="GO" id="GO:0071037">
    <property type="term" value="P:nuclear polyadenylation-dependent snRNA catabolic process"/>
    <property type="evidence" value="ECO:0007669"/>
    <property type="project" value="TreeGrafter"/>
</dbReference>
<feature type="compositionally biased region" description="Polar residues" evidence="9">
    <location>
        <begin position="725"/>
        <end position="741"/>
    </location>
</feature>
<evidence type="ECO:0000256" key="2">
    <source>
        <dbReference type="ARBA" id="ARBA00022552"/>
    </source>
</evidence>
<dbReference type="GO" id="GO:0000175">
    <property type="term" value="F:3'-5'-RNA exonuclease activity"/>
    <property type="evidence" value="ECO:0007669"/>
    <property type="project" value="InterPro"/>
</dbReference>
<accession>A0AAE9WAF3</accession>
<dbReference type="GeneID" id="80875049"/>
<keyword evidence="5" id="KW-0271">Exosome</keyword>
<dbReference type="GO" id="GO:0071051">
    <property type="term" value="P:poly(A)-dependent snoRNA 3'-end processing"/>
    <property type="evidence" value="ECO:0007669"/>
    <property type="project" value="TreeGrafter"/>
</dbReference>
<feature type="compositionally biased region" description="Polar residues" evidence="9">
    <location>
        <begin position="669"/>
        <end position="686"/>
    </location>
</feature>
<feature type="region of interest" description="Disordered" evidence="9">
    <location>
        <begin position="757"/>
        <end position="796"/>
    </location>
</feature>
<keyword evidence="4" id="KW-0378">Hydrolase</keyword>
<sequence>MDETRLFRNFMNTTAFCSELEKLDIPFYRSIDSEFSENLKNVSTRVLKNIQLLFSKVDKNRASDFVDVEDIENRWMEVSDTLDILFEKTDYCLDKFKGLLKKPKIESSPLPAAAPKKQKKEKLPYRMIHAAHLPKPQLRFQNSPNNDRDLNWFWKLTEKPNALVPLDKLVTQVESDPSLANSLPHPYGTEIKNNRYPPWVYEMTNPIDTGPVEETAPIWVDTEEALKDMLKELKESNAIAIDLEHHDYRSFRGYVCLMQISNRKYDWVVDTLQLREELQCLNVVFTDPKIIKVLHGANMDIIWLQRDFGLYIVNIFDTYCATKVLGFEGHGLAFLLKKYCDYEADKRYQMADWRIRPLPKDMLSYAQSDTHYLLYIWDHLRNDLLENSTKRKENLLQTVENNSKQIALRKYEVEPYDPVYGLGTDGWRNVLSKFGSTKIIGREAISIFRALHDWRDSTARKEDESVRYVMPNHLLTTIAANKPMETLDLLSISKQLTPLVRMYADEIVQVIRDAENAFNKKIDEEQAFGMTNEAVSFKTSVASNAVEEYDKTAPNLDIFEPSKKNITALKKLMAKTSDLFTAQVTFPSTSNDRKEKLLSVTEKISLNVSPNVEHQTTTVQEENFSKERSDESNLQNETTTEKQPEKGESEENSIVVRQLGINKKKRPSSAMNTNMPSLDDTINPTDQALPVANDSEDMSSSKKKRQRKKKKKETQNAGSFPVADSETQGGPTSSEAFDYSNQDNFLLKMDERKRVVRNQNEKSFNPLNRATQVRRNVKELKKPKVPEGKSTSFKKN</sequence>
<evidence type="ECO:0000256" key="9">
    <source>
        <dbReference type="SAM" id="MobiDB-lite"/>
    </source>
</evidence>
<dbReference type="SUPFAM" id="SSF53098">
    <property type="entry name" value="Ribonuclease H-like"/>
    <property type="match status" value="1"/>
</dbReference>
<dbReference type="PANTHER" id="PTHR12124">
    <property type="entry name" value="POLYMYOSITIS/SCLERODERMA AUTOANTIGEN-RELATED"/>
    <property type="match status" value="1"/>
</dbReference>
<dbReference type="Gene3D" id="3.30.420.10">
    <property type="entry name" value="Ribonuclease H-like superfamily/Ribonuclease H"/>
    <property type="match status" value="1"/>
</dbReference>
<evidence type="ECO:0000256" key="8">
    <source>
        <dbReference type="ARBA" id="ARBA00043957"/>
    </source>
</evidence>
<dbReference type="SMART" id="SM00341">
    <property type="entry name" value="HRDC"/>
    <property type="match status" value="1"/>
</dbReference>
<dbReference type="FunFam" id="3.30.420.10:FF:000059">
    <property type="entry name" value="Exosome complex exonuclease Rrp6"/>
    <property type="match status" value="1"/>
</dbReference>
<dbReference type="GO" id="GO:0000467">
    <property type="term" value="P:exonucleolytic trimming to generate mature 3'-end of 5.8S rRNA from tricistronic rRNA transcript (SSU-rRNA, 5.8S rRNA, LSU-rRNA)"/>
    <property type="evidence" value="ECO:0007669"/>
    <property type="project" value="InterPro"/>
</dbReference>
<organism evidence="11 12">
    <name type="scientific">Schizosaccharomyces osmophilus</name>
    <dbReference type="NCBI Taxonomy" id="2545709"/>
    <lineage>
        <taxon>Eukaryota</taxon>
        <taxon>Fungi</taxon>
        <taxon>Dikarya</taxon>
        <taxon>Ascomycota</taxon>
        <taxon>Taphrinomycotina</taxon>
        <taxon>Schizosaccharomycetes</taxon>
        <taxon>Schizosaccharomycetales</taxon>
        <taxon>Schizosaccharomycetaceae</taxon>
        <taxon>Schizosaccharomyces</taxon>
    </lineage>
</organism>
<dbReference type="RefSeq" id="XP_056035880.1">
    <property type="nucleotide sequence ID" value="XM_056180360.1"/>
</dbReference>
<feature type="compositionally biased region" description="Basic and acidic residues" evidence="9">
    <location>
        <begin position="639"/>
        <end position="649"/>
    </location>
</feature>
<dbReference type="GO" id="GO:0071039">
    <property type="term" value="P:nuclear polyadenylation-dependent CUT catabolic process"/>
    <property type="evidence" value="ECO:0007669"/>
    <property type="project" value="TreeGrafter"/>
</dbReference>
<reference evidence="11 12" key="1">
    <citation type="journal article" date="2023" name="G3 (Bethesda)">
        <title>A high-quality reference genome for the fission yeast Schizosaccharomyces osmophilus.</title>
        <authorList>
            <person name="Jia G.S."/>
            <person name="Zhang W.C."/>
            <person name="Liang Y."/>
            <person name="Liu X.H."/>
            <person name="Rhind N."/>
            <person name="Pidoux A."/>
            <person name="Brysch-Herzberg M."/>
            <person name="Du L.L."/>
        </authorList>
    </citation>
    <scope>NUCLEOTIDE SEQUENCE [LARGE SCALE GENOMIC DNA]</scope>
    <source>
        <strain evidence="11 12">CBS 15793</strain>
    </source>
</reference>
<evidence type="ECO:0000256" key="7">
    <source>
        <dbReference type="ARBA" id="ARBA00023242"/>
    </source>
</evidence>
<evidence type="ECO:0000256" key="4">
    <source>
        <dbReference type="ARBA" id="ARBA00022801"/>
    </source>
</evidence>
<dbReference type="InterPro" id="IPR045092">
    <property type="entry name" value="Rrp6-like"/>
</dbReference>
<dbReference type="InterPro" id="IPR049559">
    <property type="entry name" value="Rrp6p-like_exo"/>
</dbReference>
<protein>
    <submittedName>
        <fullName evidence="11">Exosome 3'-5' exoribonuclease subunit Rrp6</fullName>
    </submittedName>
</protein>
<dbReference type="InterPro" id="IPR012337">
    <property type="entry name" value="RNaseH-like_sf"/>
</dbReference>
<name>A0AAE9WAF3_9SCHI</name>
<dbReference type="GO" id="GO:0071040">
    <property type="term" value="P:nuclear polyadenylation-dependent antisense transcript catabolic process"/>
    <property type="evidence" value="ECO:0007669"/>
    <property type="project" value="TreeGrafter"/>
</dbReference>
<dbReference type="FunFam" id="1.10.150.80:FF:000001">
    <property type="entry name" value="Putative exosome component 10"/>
    <property type="match status" value="1"/>
</dbReference>
<dbReference type="AlphaFoldDB" id="A0AAE9WAF3"/>
<feature type="compositionally biased region" description="Polar residues" evidence="9">
    <location>
        <begin position="611"/>
        <end position="622"/>
    </location>
</feature>
<gene>
    <name evidence="11" type="primary">rrp6</name>
    <name evidence="11" type="ORF">SOMG_01567</name>
</gene>
<dbReference type="InterPro" id="IPR036397">
    <property type="entry name" value="RNaseH_sf"/>
</dbReference>
<dbReference type="GO" id="GO:0003727">
    <property type="term" value="F:single-stranded RNA binding"/>
    <property type="evidence" value="ECO:0007669"/>
    <property type="project" value="TreeGrafter"/>
</dbReference>
<evidence type="ECO:0000313" key="11">
    <source>
        <dbReference type="EMBL" id="WBW71637.1"/>
    </source>
</evidence>
<comment type="similarity">
    <text evidence="8">Belongs to the exosome component 10/RRP6 family.</text>
</comment>
<keyword evidence="2" id="KW-0698">rRNA processing</keyword>
<evidence type="ECO:0000259" key="10">
    <source>
        <dbReference type="PROSITE" id="PS50967"/>
    </source>
</evidence>
<keyword evidence="7" id="KW-0539">Nucleus</keyword>
<evidence type="ECO:0000256" key="5">
    <source>
        <dbReference type="ARBA" id="ARBA00022835"/>
    </source>
</evidence>
<dbReference type="Pfam" id="PF01612">
    <property type="entry name" value="DNA_pol_A_exo1"/>
    <property type="match status" value="1"/>
</dbReference>
<feature type="domain" description="HRDC" evidence="10">
    <location>
        <begin position="441"/>
        <end position="521"/>
    </location>
</feature>
<keyword evidence="12" id="KW-1185">Reference proteome</keyword>
<evidence type="ECO:0000256" key="3">
    <source>
        <dbReference type="ARBA" id="ARBA00022722"/>
    </source>
</evidence>
<dbReference type="Proteomes" id="UP001212411">
    <property type="component" value="Chromosome 1"/>
</dbReference>
<evidence type="ECO:0000256" key="6">
    <source>
        <dbReference type="ARBA" id="ARBA00022839"/>
    </source>
</evidence>
<dbReference type="GO" id="GO:0000176">
    <property type="term" value="C:nuclear exosome (RNase complex)"/>
    <property type="evidence" value="ECO:0007669"/>
    <property type="project" value="InterPro"/>
</dbReference>
<dbReference type="GO" id="GO:0071036">
    <property type="term" value="P:nuclear polyadenylation-dependent snoRNA catabolic process"/>
    <property type="evidence" value="ECO:0007669"/>
    <property type="project" value="TreeGrafter"/>
</dbReference>
<feature type="compositionally biased region" description="Polar residues" evidence="9">
    <location>
        <begin position="757"/>
        <end position="774"/>
    </location>
</feature>
<dbReference type="InterPro" id="IPR044876">
    <property type="entry name" value="HRDC_dom_sf"/>
</dbReference>
<dbReference type="GO" id="GO:0000166">
    <property type="term" value="F:nucleotide binding"/>
    <property type="evidence" value="ECO:0007669"/>
    <property type="project" value="InterPro"/>
</dbReference>
<keyword evidence="6" id="KW-0269">Exonuclease</keyword>
<evidence type="ECO:0000313" key="12">
    <source>
        <dbReference type="Proteomes" id="UP001212411"/>
    </source>
</evidence>
<dbReference type="GO" id="GO:0005730">
    <property type="term" value="C:nucleolus"/>
    <property type="evidence" value="ECO:0007669"/>
    <property type="project" value="TreeGrafter"/>
</dbReference>
<dbReference type="InterPro" id="IPR010997">
    <property type="entry name" value="HRDC-like_sf"/>
</dbReference>
<dbReference type="SMART" id="SM00474">
    <property type="entry name" value="35EXOc"/>
    <property type="match status" value="1"/>
</dbReference>